<reference evidence="1" key="1">
    <citation type="submission" date="2020-10" db="EMBL/GenBank/DDBJ databases">
        <title>Connecting structure to function with the recovery of over 1000 high-quality activated sludge metagenome-assembled genomes encoding full-length rRNA genes using long-read sequencing.</title>
        <authorList>
            <person name="Singleton C.M."/>
            <person name="Petriglieri F."/>
            <person name="Kristensen J.M."/>
            <person name="Kirkegaard R.H."/>
            <person name="Michaelsen T.Y."/>
            <person name="Andersen M.H."/>
            <person name="Karst S.M."/>
            <person name="Dueholm M.S."/>
            <person name="Nielsen P.H."/>
            <person name="Albertsen M."/>
        </authorList>
    </citation>
    <scope>NUCLEOTIDE SEQUENCE</scope>
    <source>
        <strain evidence="1">Skiv_18-Q3-R9-52_MAXAC.067</strain>
    </source>
</reference>
<gene>
    <name evidence="1" type="primary">thiS</name>
    <name evidence="1" type="ORF">IPP58_13215</name>
</gene>
<sequence>MKLHLNGESRDTPPLVNLADLAAWLDLPAFGSAIELNGVVIRRAEHATTPLREGDRLEVVRLVGGG</sequence>
<accession>A0A9D7SIQ8</accession>
<name>A0A9D7SIQ8_9BACT</name>
<dbReference type="SUPFAM" id="SSF54285">
    <property type="entry name" value="MoaD/ThiS"/>
    <property type="match status" value="1"/>
</dbReference>
<dbReference type="AlphaFoldDB" id="A0A9D7SIQ8"/>
<organism evidence="1 2">
    <name type="scientific">Candidatus Geothrix skivensis</name>
    <dbReference type="NCBI Taxonomy" id="2954439"/>
    <lineage>
        <taxon>Bacteria</taxon>
        <taxon>Pseudomonadati</taxon>
        <taxon>Acidobacteriota</taxon>
        <taxon>Holophagae</taxon>
        <taxon>Holophagales</taxon>
        <taxon>Holophagaceae</taxon>
        <taxon>Geothrix</taxon>
    </lineage>
</organism>
<dbReference type="Pfam" id="PF02597">
    <property type="entry name" value="ThiS"/>
    <property type="match status" value="1"/>
</dbReference>
<dbReference type="InterPro" id="IPR010035">
    <property type="entry name" value="Thi_S"/>
</dbReference>
<dbReference type="CDD" id="cd00565">
    <property type="entry name" value="Ubl_ThiS"/>
    <property type="match status" value="1"/>
</dbReference>
<evidence type="ECO:0000313" key="1">
    <source>
        <dbReference type="EMBL" id="MBK9797430.1"/>
    </source>
</evidence>
<dbReference type="EMBL" id="JADKIO010000009">
    <property type="protein sequence ID" value="MBK9797430.1"/>
    <property type="molecule type" value="Genomic_DNA"/>
</dbReference>
<dbReference type="InterPro" id="IPR012675">
    <property type="entry name" value="Beta-grasp_dom_sf"/>
</dbReference>
<dbReference type="PANTHER" id="PTHR34472">
    <property type="entry name" value="SULFUR CARRIER PROTEIN THIS"/>
    <property type="match status" value="1"/>
</dbReference>
<proteinExistence type="predicted"/>
<evidence type="ECO:0000313" key="2">
    <source>
        <dbReference type="Proteomes" id="UP000886657"/>
    </source>
</evidence>
<dbReference type="NCBIfam" id="TIGR01683">
    <property type="entry name" value="thiS"/>
    <property type="match status" value="1"/>
</dbReference>
<dbReference type="Proteomes" id="UP000886657">
    <property type="component" value="Unassembled WGS sequence"/>
</dbReference>
<protein>
    <submittedName>
        <fullName evidence="1">Sulfur carrier protein ThiS</fullName>
    </submittedName>
</protein>
<dbReference type="PANTHER" id="PTHR34472:SF1">
    <property type="entry name" value="SULFUR CARRIER PROTEIN THIS"/>
    <property type="match status" value="1"/>
</dbReference>
<dbReference type="Gene3D" id="3.10.20.30">
    <property type="match status" value="1"/>
</dbReference>
<dbReference type="InterPro" id="IPR016155">
    <property type="entry name" value="Mopterin_synth/thiamin_S_b"/>
</dbReference>
<comment type="caution">
    <text evidence="1">The sequence shown here is derived from an EMBL/GenBank/DDBJ whole genome shotgun (WGS) entry which is preliminary data.</text>
</comment>
<dbReference type="InterPro" id="IPR003749">
    <property type="entry name" value="ThiS/MoaD-like"/>
</dbReference>